<dbReference type="Gene3D" id="2.120.10.30">
    <property type="entry name" value="TolB, C-terminal domain"/>
    <property type="match status" value="1"/>
</dbReference>
<organism evidence="3 4">
    <name type="scientific">candidate division WWE3 bacterium</name>
    <dbReference type="NCBI Taxonomy" id="2053526"/>
    <lineage>
        <taxon>Bacteria</taxon>
        <taxon>Katanobacteria</taxon>
    </lineage>
</organism>
<accession>A0A656PNG7</accession>
<feature type="domain" description="PEGA" evidence="2">
    <location>
        <begin position="132"/>
        <end position="197"/>
    </location>
</feature>
<dbReference type="Pfam" id="PF08308">
    <property type="entry name" value="PEGA"/>
    <property type="match status" value="1"/>
</dbReference>
<evidence type="ECO:0000256" key="1">
    <source>
        <dbReference type="SAM" id="Phobius"/>
    </source>
</evidence>
<dbReference type="SUPFAM" id="SSF82171">
    <property type="entry name" value="DPP6 N-terminal domain-like"/>
    <property type="match status" value="1"/>
</dbReference>
<evidence type="ECO:0000313" key="4">
    <source>
        <dbReference type="Proteomes" id="UP000262056"/>
    </source>
</evidence>
<dbReference type="Proteomes" id="UP000262056">
    <property type="component" value="Unassembled WGS sequence"/>
</dbReference>
<keyword evidence="1" id="KW-0472">Membrane</keyword>
<dbReference type="InterPro" id="IPR013229">
    <property type="entry name" value="PEGA"/>
</dbReference>
<gene>
    <name evidence="3" type="ORF">DIU24_04425</name>
</gene>
<evidence type="ECO:0000313" key="3">
    <source>
        <dbReference type="EMBL" id="HCQ40913.1"/>
    </source>
</evidence>
<name>A0A656PNG7_UNCKA</name>
<comment type="caution">
    <text evidence="3">The sequence shown here is derived from an EMBL/GenBank/DDBJ whole genome shotgun (WGS) entry which is preliminary data.</text>
</comment>
<keyword evidence="1" id="KW-0812">Transmembrane</keyword>
<feature type="transmembrane region" description="Helical" evidence="1">
    <location>
        <begin position="91"/>
        <end position="111"/>
    </location>
</feature>
<protein>
    <recommendedName>
        <fullName evidence="2">PEGA domain-containing protein</fullName>
    </recommendedName>
</protein>
<proteinExistence type="predicted"/>
<reference evidence="3 4" key="1">
    <citation type="journal article" date="2018" name="Nat. Biotechnol.">
        <title>A standardized bacterial taxonomy based on genome phylogeny substantially revises the tree of life.</title>
        <authorList>
            <person name="Parks D.H."/>
            <person name="Chuvochina M."/>
            <person name="Waite D.W."/>
            <person name="Rinke C."/>
            <person name="Skarshewski A."/>
            <person name="Chaumeil P.A."/>
            <person name="Hugenholtz P."/>
        </authorList>
    </citation>
    <scope>NUCLEOTIDE SEQUENCE [LARGE SCALE GENOMIC DNA]</scope>
    <source>
        <strain evidence="3">UBA12021</strain>
    </source>
</reference>
<dbReference type="EMBL" id="DQFB01000007">
    <property type="protein sequence ID" value="HCQ40913.1"/>
    <property type="molecule type" value="Genomic_DNA"/>
</dbReference>
<evidence type="ECO:0000259" key="2">
    <source>
        <dbReference type="Pfam" id="PF08308"/>
    </source>
</evidence>
<keyword evidence="1" id="KW-1133">Transmembrane helix</keyword>
<sequence length="469" mass="52384">MRTALKQNGLYFLHNTSNITIHIHVHTQYVYPSSACHIRVIIHVRHSGRKLCDGIYPHEMKNTPHKKSKTLSSFSGKMGTMSAEKKKKISILEKILTIAVIMGVTSALYLYTSGYRLDKGKGSTIDLAKTGMISAKSLPDGASVYLDGKLMTATNDTLSGIAPGKHKIKIEKKGFVPWNKEIEIYEELVTDITAVLVSQSPRLEPLTNTGAKYPSISPSQNKIAYFSEDGEKPGVWVTSLNGAGIGLFRNTSVMAVQDTKFVKYSQGKSIEWSPDETQLLLQASNDTYYLVDLASNTASTAYAPDEIRQGWQELLLEKRKVLVEKLEVPENIKQLALSSRAFWAPDDKKFLYTIQSGDTLEYRTYNFERPIPIGEKIENTAFTTNLNDTQPKVSWYSDSFHLILVEGNIEQDKRGVISLIRIDGTNKVEVYNNTLMFNSVFAVPSGDKIIVLTSFKSGEQTDLYTVGIR</sequence>
<dbReference type="InterPro" id="IPR011042">
    <property type="entry name" value="6-blade_b-propeller_TolB-like"/>
</dbReference>
<dbReference type="AlphaFoldDB" id="A0A656PNG7"/>